<dbReference type="GO" id="GO:0003676">
    <property type="term" value="F:nucleic acid binding"/>
    <property type="evidence" value="ECO:0007669"/>
    <property type="project" value="InterPro"/>
</dbReference>
<dbReference type="InterPro" id="IPR003156">
    <property type="entry name" value="DHHA1_dom"/>
</dbReference>
<evidence type="ECO:0000259" key="7">
    <source>
        <dbReference type="Pfam" id="PF01368"/>
    </source>
</evidence>
<sequence length="582" mass="66383">MLYSILPQSSKSFSLTAPDLHPILRSLLFQRGIRTKDDIDEFLNPRYENSAYDPFQFLEMKKAVERLRKAAELNERIIIYGDYDVDGVASSILMLETLETLYKKICLPTRQDDKRASVGVYLPHREDEGYGLNPKAVSYIKEHGAALLITCDCGSGNKDELSDLQKAGIDVIILDHHVAPLERPPSFAFINPKFKNERYPYRDLSAGGVVFKVIQALRKLDYISESFEKWSLDLVALSTVADMMPLLKENRTLVKWGLMVLNKTRRVGMQALIRSSRIQKILTTYDISYALAPRINSAGRLDHANVAFDLLRQTNKESAEHEAMNLNQTNEARQKLTEKILEEAKRQIQEQYERHDRTLLAYNLNQKTWPMGVLGLVAGKIAKEYYRPVFVIAQTNHGISGSGRSIPAFDLTALLDSVRDLLEKYGGHPQACGFTLKNMDDPEATIQLFKSRIEEYGKQYLKESDLLPTITISSELAFSDITLEFIEDLERLEPYGQENTKPLFLTRNVQVLSSRTMGKKNNHCKLLVSAHGARHEAVVFCAKDHIKEITSGDFCDIIYNLEQNEWNGETRIQLMIRELERV</sequence>
<evidence type="ECO:0000256" key="5">
    <source>
        <dbReference type="ARBA" id="ARBA00022839"/>
    </source>
</evidence>
<dbReference type="InterPro" id="IPR051673">
    <property type="entry name" value="SSDNA_exonuclease_RecJ"/>
</dbReference>
<evidence type="ECO:0000259" key="9">
    <source>
        <dbReference type="Pfam" id="PF17768"/>
    </source>
</evidence>
<evidence type="ECO:0000313" key="11">
    <source>
        <dbReference type="Proteomes" id="UP000178315"/>
    </source>
</evidence>
<dbReference type="NCBIfam" id="TIGR00644">
    <property type="entry name" value="recJ"/>
    <property type="match status" value="1"/>
</dbReference>
<proteinExistence type="inferred from homology"/>
<evidence type="ECO:0000256" key="4">
    <source>
        <dbReference type="ARBA" id="ARBA00022801"/>
    </source>
</evidence>
<name>A0A1G2ABP9_9BACT</name>
<dbReference type="Gene3D" id="3.90.1640.30">
    <property type="match status" value="1"/>
</dbReference>
<evidence type="ECO:0000259" key="8">
    <source>
        <dbReference type="Pfam" id="PF02272"/>
    </source>
</evidence>
<keyword evidence="5 10" id="KW-0269">Exonuclease</keyword>
<feature type="domain" description="RecJ OB" evidence="9">
    <location>
        <begin position="474"/>
        <end position="577"/>
    </location>
</feature>
<dbReference type="InterPro" id="IPR004610">
    <property type="entry name" value="RecJ"/>
</dbReference>
<gene>
    <name evidence="10" type="ORF">A3H61_04995</name>
</gene>
<dbReference type="SUPFAM" id="SSF64182">
    <property type="entry name" value="DHH phosphoesterases"/>
    <property type="match status" value="1"/>
</dbReference>
<dbReference type="GO" id="GO:0006281">
    <property type="term" value="P:DNA repair"/>
    <property type="evidence" value="ECO:0007669"/>
    <property type="project" value="InterPro"/>
</dbReference>
<evidence type="ECO:0000256" key="2">
    <source>
        <dbReference type="ARBA" id="ARBA00019841"/>
    </source>
</evidence>
<dbReference type="PANTHER" id="PTHR30255:SF2">
    <property type="entry name" value="SINGLE-STRANDED-DNA-SPECIFIC EXONUCLEASE RECJ"/>
    <property type="match status" value="1"/>
</dbReference>
<comment type="caution">
    <text evidence="10">The sequence shown here is derived from an EMBL/GenBank/DDBJ whole genome shotgun (WGS) entry which is preliminary data.</text>
</comment>
<accession>A0A1G2ABP9</accession>
<dbReference type="EMBL" id="MHJU01000012">
    <property type="protein sequence ID" value="OGY73477.1"/>
    <property type="molecule type" value="Genomic_DNA"/>
</dbReference>
<keyword evidence="3" id="KW-0540">Nuclease</keyword>
<feature type="coiled-coil region" evidence="6">
    <location>
        <begin position="326"/>
        <end position="361"/>
    </location>
</feature>
<dbReference type="PANTHER" id="PTHR30255">
    <property type="entry name" value="SINGLE-STRANDED-DNA-SPECIFIC EXONUCLEASE RECJ"/>
    <property type="match status" value="1"/>
</dbReference>
<dbReference type="Pfam" id="PF02272">
    <property type="entry name" value="DHHA1"/>
    <property type="match status" value="1"/>
</dbReference>
<dbReference type="InterPro" id="IPR041122">
    <property type="entry name" value="RecJ_OB"/>
</dbReference>
<evidence type="ECO:0000256" key="1">
    <source>
        <dbReference type="ARBA" id="ARBA00005915"/>
    </source>
</evidence>
<feature type="domain" description="DDH" evidence="7">
    <location>
        <begin position="76"/>
        <end position="238"/>
    </location>
</feature>
<dbReference type="Pfam" id="PF01368">
    <property type="entry name" value="DHH"/>
    <property type="match status" value="1"/>
</dbReference>
<comment type="similarity">
    <text evidence="1">Belongs to the RecJ family.</text>
</comment>
<dbReference type="InterPro" id="IPR001667">
    <property type="entry name" value="DDH_dom"/>
</dbReference>
<evidence type="ECO:0000256" key="6">
    <source>
        <dbReference type="SAM" id="Coils"/>
    </source>
</evidence>
<dbReference type="GO" id="GO:0006310">
    <property type="term" value="P:DNA recombination"/>
    <property type="evidence" value="ECO:0007669"/>
    <property type="project" value="InterPro"/>
</dbReference>
<keyword evidence="4" id="KW-0378">Hydrolase</keyword>
<protein>
    <recommendedName>
        <fullName evidence="2">Single-stranded-DNA-specific exonuclease RecJ</fullName>
    </recommendedName>
</protein>
<dbReference type="InterPro" id="IPR038763">
    <property type="entry name" value="DHH_sf"/>
</dbReference>
<organism evidence="10 11">
    <name type="scientific">Candidatus Jacksonbacteria bacterium RIFCSPLOWO2_02_FULL_44_20</name>
    <dbReference type="NCBI Taxonomy" id="1798460"/>
    <lineage>
        <taxon>Bacteria</taxon>
        <taxon>Candidatus Jacksoniibacteriota</taxon>
    </lineage>
</organism>
<dbReference type="Proteomes" id="UP000178315">
    <property type="component" value="Unassembled WGS sequence"/>
</dbReference>
<evidence type="ECO:0000313" key="10">
    <source>
        <dbReference type="EMBL" id="OGY73477.1"/>
    </source>
</evidence>
<keyword evidence="6" id="KW-0175">Coiled coil</keyword>
<dbReference type="GO" id="GO:0008409">
    <property type="term" value="F:5'-3' exonuclease activity"/>
    <property type="evidence" value="ECO:0007669"/>
    <property type="project" value="InterPro"/>
</dbReference>
<dbReference type="Pfam" id="PF17768">
    <property type="entry name" value="RecJ_OB"/>
    <property type="match status" value="1"/>
</dbReference>
<dbReference type="AlphaFoldDB" id="A0A1G2ABP9"/>
<dbReference type="Gene3D" id="2.40.50.460">
    <property type="match status" value="1"/>
</dbReference>
<evidence type="ECO:0000256" key="3">
    <source>
        <dbReference type="ARBA" id="ARBA00022722"/>
    </source>
</evidence>
<feature type="domain" description="DHHA1" evidence="8">
    <location>
        <begin position="364"/>
        <end position="454"/>
    </location>
</feature>
<reference evidence="10 11" key="1">
    <citation type="journal article" date="2016" name="Nat. Commun.">
        <title>Thousands of microbial genomes shed light on interconnected biogeochemical processes in an aquifer system.</title>
        <authorList>
            <person name="Anantharaman K."/>
            <person name="Brown C.T."/>
            <person name="Hug L.A."/>
            <person name="Sharon I."/>
            <person name="Castelle C.J."/>
            <person name="Probst A.J."/>
            <person name="Thomas B.C."/>
            <person name="Singh A."/>
            <person name="Wilkins M.J."/>
            <person name="Karaoz U."/>
            <person name="Brodie E.L."/>
            <person name="Williams K.H."/>
            <person name="Hubbard S.S."/>
            <person name="Banfield J.F."/>
        </authorList>
    </citation>
    <scope>NUCLEOTIDE SEQUENCE [LARGE SCALE GENOMIC DNA]</scope>
</reference>